<dbReference type="STRING" id="207949.RED65_00065"/>
<dbReference type="SUPFAM" id="SSF52218">
    <property type="entry name" value="Flavoproteins"/>
    <property type="match status" value="1"/>
</dbReference>
<organism evidence="3 4">
    <name type="scientific">Bermanella marisrubri</name>
    <dbReference type="NCBI Taxonomy" id="207949"/>
    <lineage>
        <taxon>Bacteria</taxon>
        <taxon>Pseudomonadati</taxon>
        <taxon>Pseudomonadota</taxon>
        <taxon>Gammaproteobacteria</taxon>
        <taxon>Oceanospirillales</taxon>
        <taxon>Oceanospirillaceae</taxon>
        <taxon>Bermanella</taxon>
    </lineage>
</organism>
<dbReference type="InterPro" id="IPR029039">
    <property type="entry name" value="Flavoprotein-like_sf"/>
</dbReference>
<dbReference type="GO" id="GO:0010181">
    <property type="term" value="F:FMN binding"/>
    <property type="evidence" value="ECO:0007669"/>
    <property type="project" value="TreeGrafter"/>
</dbReference>
<gene>
    <name evidence="3" type="ORF">RED65_00065</name>
</gene>
<dbReference type="AlphaFoldDB" id="Q1N5E9"/>
<evidence type="ECO:0000256" key="1">
    <source>
        <dbReference type="ARBA" id="ARBA00022643"/>
    </source>
</evidence>
<dbReference type="GO" id="GO:0005829">
    <property type="term" value="C:cytosol"/>
    <property type="evidence" value="ECO:0007669"/>
    <property type="project" value="TreeGrafter"/>
</dbReference>
<dbReference type="PANTHER" id="PTHR30543:SF31">
    <property type="entry name" value="NADPH-DEPENDENT AZOREDUCTASE AZR"/>
    <property type="match status" value="1"/>
</dbReference>
<dbReference type="RefSeq" id="WP_007017493.1">
    <property type="nucleotide sequence ID" value="NZ_CH724114.1"/>
</dbReference>
<sequence>MDKLNIIVICGSTRENAASANVSQYLLETLTTKGVNAGLLDLHKANIPLWDEHAKTDEKIKERLNQADGFVFAIPEWHGMVPPAVKNLFYYFNKCFSHKPAFLIGVSAGTGGRYPLTEMRSSTYKNSFINYIPVSCVIDKVNDTFNDKGEFIAETDYIARRLNEGLSFLQEYAKGLRHVRQSDIFEKSEFANGM</sequence>
<dbReference type="Proteomes" id="UP000004263">
    <property type="component" value="Unassembled WGS sequence"/>
</dbReference>
<feature type="domain" description="NADPH-dependent FMN reductase-like" evidence="2">
    <location>
        <begin position="5"/>
        <end position="123"/>
    </location>
</feature>
<dbReference type="InterPro" id="IPR005025">
    <property type="entry name" value="FMN_Rdtase-like_dom"/>
</dbReference>
<keyword evidence="1" id="KW-0288">FMN</keyword>
<dbReference type="GO" id="GO:0016491">
    <property type="term" value="F:oxidoreductase activity"/>
    <property type="evidence" value="ECO:0007669"/>
    <property type="project" value="InterPro"/>
</dbReference>
<dbReference type="Gene3D" id="3.40.50.360">
    <property type="match status" value="1"/>
</dbReference>
<proteinExistence type="predicted"/>
<dbReference type="PANTHER" id="PTHR30543">
    <property type="entry name" value="CHROMATE REDUCTASE"/>
    <property type="match status" value="1"/>
</dbReference>
<evidence type="ECO:0000313" key="3">
    <source>
        <dbReference type="EMBL" id="EAT13107.1"/>
    </source>
</evidence>
<keyword evidence="4" id="KW-1185">Reference proteome</keyword>
<protein>
    <submittedName>
        <fullName evidence="3">Azoreductase</fullName>
    </submittedName>
</protein>
<dbReference type="Pfam" id="PF03358">
    <property type="entry name" value="FMN_red"/>
    <property type="match status" value="1"/>
</dbReference>
<keyword evidence="1" id="KW-0285">Flavoprotein</keyword>
<reference evidence="3 4" key="1">
    <citation type="submission" date="2006-03" db="EMBL/GenBank/DDBJ databases">
        <authorList>
            <person name="Pinhassi J."/>
            <person name="Pedros-Alio C."/>
            <person name="Ferriera S."/>
            <person name="Johnson J."/>
            <person name="Kravitz S."/>
            <person name="Halpern A."/>
            <person name="Remington K."/>
            <person name="Beeson K."/>
            <person name="Tran B."/>
            <person name="Rogers Y.-H."/>
            <person name="Friedman R."/>
            <person name="Venter J.C."/>
        </authorList>
    </citation>
    <scope>NUCLEOTIDE SEQUENCE [LARGE SCALE GENOMIC DNA]</scope>
    <source>
        <strain evidence="3 4">RED65</strain>
    </source>
</reference>
<dbReference type="InterPro" id="IPR050712">
    <property type="entry name" value="NAD(P)H-dep_reductase"/>
</dbReference>
<accession>Q1N5E9</accession>
<evidence type="ECO:0000313" key="4">
    <source>
        <dbReference type="Proteomes" id="UP000004263"/>
    </source>
</evidence>
<evidence type="ECO:0000259" key="2">
    <source>
        <dbReference type="Pfam" id="PF03358"/>
    </source>
</evidence>
<dbReference type="EMBL" id="AAQH01000002">
    <property type="protein sequence ID" value="EAT13107.1"/>
    <property type="molecule type" value="Genomic_DNA"/>
</dbReference>
<name>Q1N5E9_9GAMM</name>
<dbReference type="HOGENOM" id="CLU_055322_1_0_6"/>
<comment type="caution">
    <text evidence="3">The sequence shown here is derived from an EMBL/GenBank/DDBJ whole genome shotgun (WGS) entry which is preliminary data.</text>
</comment>